<gene>
    <name evidence="6" type="ORF">C6P46_006295</name>
</gene>
<dbReference type="InterPro" id="IPR033140">
    <property type="entry name" value="Lipase_GDXG_put_SER_AS"/>
</dbReference>
<dbReference type="GO" id="GO:0016787">
    <property type="term" value="F:hydrolase activity"/>
    <property type="evidence" value="ECO:0007669"/>
    <property type="project" value="UniProtKB-KW"/>
</dbReference>
<feature type="compositionally biased region" description="Basic residues" evidence="4">
    <location>
        <begin position="492"/>
        <end position="503"/>
    </location>
</feature>
<protein>
    <recommendedName>
        <fullName evidence="5">Alpha/beta hydrolase fold-3 domain-containing protein</fullName>
    </recommendedName>
</protein>
<evidence type="ECO:0000256" key="2">
    <source>
        <dbReference type="ARBA" id="ARBA00022801"/>
    </source>
</evidence>
<organism evidence="6 7">
    <name type="scientific">Rhodotorula mucilaginosa</name>
    <name type="common">Yeast</name>
    <name type="synonym">Rhodotorula rubra</name>
    <dbReference type="NCBI Taxonomy" id="5537"/>
    <lineage>
        <taxon>Eukaryota</taxon>
        <taxon>Fungi</taxon>
        <taxon>Dikarya</taxon>
        <taxon>Basidiomycota</taxon>
        <taxon>Pucciniomycotina</taxon>
        <taxon>Microbotryomycetes</taxon>
        <taxon>Sporidiobolales</taxon>
        <taxon>Sporidiobolaceae</taxon>
        <taxon>Rhodotorula</taxon>
    </lineage>
</organism>
<dbReference type="OrthoDB" id="2152029at2759"/>
<feature type="domain" description="Alpha/beta hydrolase fold-3" evidence="5">
    <location>
        <begin position="160"/>
        <end position="380"/>
    </location>
</feature>
<evidence type="ECO:0000313" key="7">
    <source>
        <dbReference type="Proteomes" id="UP000777482"/>
    </source>
</evidence>
<dbReference type="InterPro" id="IPR029058">
    <property type="entry name" value="AB_hydrolase_fold"/>
</dbReference>
<dbReference type="InterPro" id="IPR013094">
    <property type="entry name" value="AB_hydrolase_3"/>
</dbReference>
<proteinExistence type="inferred from homology"/>
<dbReference type="PROSITE" id="PS01174">
    <property type="entry name" value="LIPASE_GDXG_SER"/>
    <property type="match status" value="1"/>
</dbReference>
<evidence type="ECO:0000256" key="1">
    <source>
        <dbReference type="ARBA" id="ARBA00010515"/>
    </source>
</evidence>
<dbReference type="SUPFAM" id="SSF53474">
    <property type="entry name" value="alpha/beta-Hydrolases"/>
    <property type="match status" value="1"/>
</dbReference>
<comment type="similarity">
    <text evidence="1">Belongs to the 'GDXG' lipolytic enzyme family.</text>
</comment>
<dbReference type="AlphaFoldDB" id="A0A9P7B3I0"/>
<evidence type="ECO:0000256" key="4">
    <source>
        <dbReference type="SAM" id="MobiDB-lite"/>
    </source>
</evidence>
<accession>A0A9P7B3I0</accession>
<name>A0A9P7B3I0_RHOMI</name>
<dbReference type="EMBL" id="PUHQ01000078">
    <property type="protein sequence ID" value="KAG0657641.1"/>
    <property type="molecule type" value="Genomic_DNA"/>
</dbReference>
<dbReference type="PANTHER" id="PTHR48081">
    <property type="entry name" value="AB HYDROLASE SUPERFAMILY PROTEIN C4A8.06C"/>
    <property type="match status" value="1"/>
</dbReference>
<reference evidence="6 7" key="1">
    <citation type="submission" date="2020-11" db="EMBL/GenBank/DDBJ databases">
        <title>Kefir isolates.</title>
        <authorList>
            <person name="Marcisauskas S."/>
            <person name="Kim Y."/>
            <person name="Blasche S."/>
        </authorList>
    </citation>
    <scope>NUCLEOTIDE SEQUENCE [LARGE SCALE GENOMIC DNA]</scope>
    <source>
        <strain evidence="6 7">KR</strain>
    </source>
</reference>
<dbReference type="Proteomes" id="UP000777482">
    <property type="component" value="Unassembled WGS sequence"/>
</dbReference>
<sequence>MPPSATDPIEELHPKAGRKTKAIVGATALRVAVPVALQHWIRGPPSPTWSVTLSITTRMGREMILKAGHKFSKHPPATRDDLIRQIRKTRFVDPLSAVKPDKVRGGTIWRHDIVVPRRPQEGVLEEVAQRETGKRILRGEWVLAEWLLDPAGPPPRPQVILHLHGGAHVLQDLRGYREYNAQVSMMTRCRVYYYRLAPESVFPESLLDAMTAYYYLTEEIKVPPSDIILSGDSAGGGIVVQLAMFLRDQGFSEVGGMMLLSPWLDLTTSFESWHENRNHDFLTIDSETEPLHPPRLYVSSVWPTTEDSMRDFHEQVIHPYISPALAPLSALRNLPPTLVHTGGCERLRDEQTVFARRVRLADPGNEVQHQLWVDGVHTFASMQSTISGASAQKEVGAWLERLCARRPSELGQDAQWAGDVDRAVTVEREGRLLREGKIKPFEKATRKWRYDRTLERMPEIRVKPDGCAEARTAAEEANGVNEALGLTEVFRPRKATRRERRRKEKEQETIQDKSGQAS</sequence>
<dbReference type="PANTHER" id="PTHR48081:SF26">
    <property type="entry name" value="ALPHA_BETA HYDROLASE FOLD-3 DOMAIN-CONTAINING PROTEIN"/>
    <property type="match status" value="1"/>
</dbReference>
<comment type="caution">
    <text evidence="6">The sequence shown here is derived from an EMBL/GenBank/DDBJ whole genome shotgun (WGS) entry which is preliminary data.</text>
</comment>
<evidence type="ECO:0000313" key="6">
    <source>
        <dbReference type="EMBL" id="KAG0657641.1"/>
    </source>
</evidence>
<dbReference type="Pfam" id="PF07859">
    <property type="entry name" value="Abhydrolase_3"/>
    <property type="match status" value="1"/>
</dbReference>
<evidence type="ECO:0000259" key="5">
    <source>
        <dbReference type="Pfam" id="PF07859"/>
    </source>
</evidence>
<feature type="active site" evidence="3">
    <location>
        <position position="233"/>
    </location>
</feature>
<dbReference type="Gene3D" id="3.40.50.1820">
    <property type="entry name" value="alpha/beta hydrolase"/>
    <property type="match status" value="1"/>
</dbReference>
<dbReference type="InterPro" id="IPR050300">
    <property type="entry name" value="GDXG_lipolytic_enzyme"/>
</dbReference>
<keyword evidence="2" id="KW-0378">Hydrolase</keyword>
<keyword evidence="7" id="KW-1185">Reference proteome</keyword>
<evidence type="ECO:0000256" key="3">
    <source>
        <dbReference type="PROSITE-ProRule" id="PRU10038"/>
    </source>
</evidence>
<feature type="region of interest" description="Disordered" evidence="4">
    <location>
        <begin position="488"/>
        <end position="518"/>
    </location>
</feature>